<dbReference type="InterPro" id="IPR011010">
    <property type="entry name" value="DNA_brk_join_enz"/>
</dbReference>
<dbReference type="GO" id="GO:0015074">
    <property type="term" value="P:DNA integration"/>
    <property type="evidence" value="ECO:0007669"/>
    <property type="project" value="InterPro"/>
</dbReference>
<keyword evidence="1" id="KW-0233">DNA recombination</keyword>
<protein>
    <recommendedName>
        <fullName evidence="2">Tyr recombinase domain-containing protein</fullName>
    </recommendedName>
</protein>
<gene>
    <name evidence="3" type="ORF">AC496_4975</name>
    <name evidence="4" type="ORF">ALQ11_102945</name>
</gene>
<reference evidence="3 5" key="1">
    <citation type="submission" date="2015-07" db="EMBL/GenBank/DDBJ databases">
        <authorList>
            <person name="O'Brien H.E."/>
            <person name="Thakur S."/>
            <person name="Gong Y."/>
            <person name="Wang P.W."/>
            <person name="Guttman D.S."/>
        </authorList>
    </citation>
    <scope>NUCLEOTIDE SEQUENCE [LARGE SCALE GENOMIC DNA]</scope>
    <source>
        <strain evidence="3 5">BR1</strain>
    </source>
</reference>
<feature type="domain" description="Tyr recombinase" evidence="2">
    <location>
        <begin position="290"/>
        <end position="476"/>
    </location>
</feature>
<dbReference type="EMBL" id="LGLO01000089">
    <property type="protein sequence ID" value="KPC40416.1"/>
    <property type="molecule type" value="Genomic_DNA"/>
</dbReference>
<accession>A0A0P9SDN2</accession>
<dbReference type="Pfam" id="PF20172">
    <property type="entry name" value="DUF6538"/>
    <property type="match status" value="1"/>
</dbReference>
<proteinExistence type="predicted"/>
<evidence type="ECO:0000313" key="5">
    <source>
        <dbReference type="Proteomes" id="UP000037836"/>
    </source>
</evidence>
<name>A0A0P9SDN2_PSESG</name>
<dbReference type="GO" id="GO:0003677">
    <property type="term" value="F:DNA binding"/>
    <property type="evidence" value="ECO:0007669"/>
    <property type="project" value="InterPro"/>
</dbReference>
<reference evidence="3 5" key="2">
    <citation type="submission" date="2015-10" db="EMBL/GenBank/DDBJ databases">
        <title>Comparative genomics and high-throughput reverse genetic screens identify a new phytobacterial MAMP and an Arabidopsis receptor required for immune elicitation.</title>
        <authorList>
            <person name="Mott G.A."/>
            <person name="Thakur S."/>
            <person name="Wang P.W."/>
            <person name="Desveaux D."/>
            <person name="Guttman D.S."/>
        </authorList>
    </citation>
    <scope>NUCLEOTIDE SEQUENCE [LARGE SCALE GENOMIC DNA]</scope>
    <source>
        <strain evidence="3 5">BR1</strain>
    </source>
</reference>
<dbReference type="Proteomes" id="UP000037836">
    <property type="component" value="Unassembled WGS sequence"/>
</dbReference>
<dbReference type="GO" id="GO:0006310">
    <property type="term" value="P:DNA recombination"/>
    <property type="evidence" value="ECO:0007669"/>
    <property type="project" value="UniProtKB-KW"/>
</dbReference>
<evidence type="ECO:0000313" key="4">
    <source>
        <dbReference type="EMBL" id="RMQ09450.1"/>
    </source>
</evidence>
<evidence type="ECO:0000313" key="6">
    <source>
        <dbReference type="Proteomes" id="UP000272471"/>
    </source>
</evidence>
<dbReference type="InterPro" id="IPR002104">
    <property type="entry name" value="Integrase_catalytic"/>
</dbReference>
<evidence type="ECO:0000259" key="2">
    <source>
        <dbReference type="PROSITE" id="PS51898"/>
    </source>
</evidence>
<dbReference type="InterPro" id="IPR046668">
    <property type="entry name" value="DUF6538"/>
</dbReference>
<evidence type="ECO:0000313" key="3">
    <source>
        <dbReference type="EMBL" id="KPC40416.1"/>
    </source>
</evidence>
<dbReference type="InterPro" id="IPR013762">
    <property type="entry name" value="Integrase-like_cat_sf"/>
</dbReference>
<comment type="caution">
    <text evidence="4">The sequence shown here is derived from an EMBL/GenBank/DDBJ whole genome shotgun (WGS) entry which is preliminary data.</text>
</comment>
<dbReference type="Proteomes" id="UP000272471">
    <property type="component" value="Unassembled WGS sequence"/>
</dbReference>
<dbReference type="PROSITE" id="PS51898">
    <property type="entry name" value="TYR_RECOMBINASE"/>
    <property type="match status" value="1"/>
</dbReference>
<dbReference type="AlphaFoldDB" id="A0A0P9SDN2"/>
<sequence>MPLANACDTCIIGVLMSYITRRDGRYSYRRKFPKSVAAAVGRAEYRKALGTADRSEALKLARAVSVEFDRICEAAVAGLPQSENTASGVPSQSAADVLSSLDAVVRSFTLDVVDRMSRSNWRTEVEWRKQALEAHAQGQMPPGVQMHPVTARAALRALDDILEGNLTQFCAPTPGEAVTAVTTGDTITEATFQTVLDDYCEGVGPSRVQKMRSLTRRVLVWPSSQSEQLDRVMLYCAERLEAGGKATSVHGDAAGLITVLRRVPGWQSATLPKVGAVARAVRSGGGMNVNQRESIPLEQMLNVHAEIHRQAPVHHSTVLLLARYGLRPGELLQEGPEALGYRVDILGNRELVFKAALTGGKNAASRRDIPVHADDVELFKEVLGGLDLASDATPVQRDKRIRQRVQNVSRIFSRLLGHQEGLSLYSQRHTLADLLREVGATPDEVGGILGHTATGSKATSIYGGKQSLSRPRELLAKVREHIPD</sequence>
<reference evidence="4 6" key="3">
    <citation type="submission" date="2018-08" db="EMBL/GenBank/DDBJ databases">
        <title>Recombination of ecologically and evolutionarily significant loci maintains genetic cohesion in the Pseudomonas syringae species complex.</title>
        <authorList>
            <person name="Dillon M."/>
            <person name="Thakur S."/>
            <person name="Almeida R.N.D."/>
            <person name="Weir B.S."/>
            <person name="Guttman D.S."/>
        </authorList>
    </citation>
    <scope>NUCLEOTIDE SEQUENCE [LARGE SCALE GENOMIC DNA]</scope>
    <source>
        <strain evidence="4 6">ICMP 4182</strain>
    </source>
</reference>
<organism evidence="4 6">
    <name type="scientific">Pseudomonas savastanoi pv. glycinea</name>
    <name type="common">Pseudomonas syringae pv. glycinea</name>
    <dbReference type="NCBI Taxonomy" id="318"/>
    <lineage>
        <taxon>Bacteria</taxon>
        <taxon>Pseudomonadati</taxon>
        <taxon>Pseudomonadota</taxon>
        <taxon>Gammaproteobacteria</taxon>
        <taxon>Pseudomonadales</taxon>
        <taxon>Pseudomonadaceae</taxon>
        <taxon>Pseudomonas</taxon>
    </lineage>
</organism>
<dbReference type="Gene3D" id="1.10.443.10">
    <property type="entry name" value="Intergrase catalytic core"/>
    <property type="match status" value="1"/>
</dbReference>
<dbReference type="EMBL" id="RBQX01000300">
    <property type="protein sequence ID" value="RMQ09450.1"/>
    <property type="molecule type" value="Genomic_DNA"/>
</dbReference>
<keyword evidence="5" id="KW-1185">Reference proteome</keyword>
<dbReference type="SUPFAM" id="SSF56349">
    <property type="entry name" value="DNA breaking-rejoining enzymes"/>
    <property type="match status" value="1"/>
</dbReference>
<evidence type="ECO:0000256" key="1">
    <source>
        <dbReference type="ARBA" id="ARBA00023172"/>
    </source>
</evidence>